<keyword evidence="2" id="KW-0472">Membrane</keyword>
<reference evidence="3" key="1">
    <citation type="submission" date="2020-08" db="EMBL/GenBank/DDBJ databases">
        <authorList>
            <person name="Cejkova D."/>
            <person name="Kubasova T."/>
            <person name="Jahodarova E."/>
            <person name="Rychlik I."/>
        </authorList>
    </citation>
    <scope>NUCLEOTIDE SEQUENCE</scope>
    <source>
        <strain evidence="3">An836</strain>
    </source>
</reference>
<keyword evidence="2" id="KW-1133">Transmembrane helix</keyword>
<evidence type="ECO:0000256" key="2">
    <source>
        <dbReference type="SAM" id="Phobius"/>
    </source>
</evidence>
<gene>
    <name evidence="3" type="ORF">H7U32_05055</name>
</gene>
<dbReference type="RefSeq" id="WP_204468644.1">
    <property type="nucleotide sequence ID" value="NZ_JACLYU010000007.1"/>
</dbReference>
<accession>A0A939B8A0</accession>
<keyword evidence="4" id="KW-1185">Reference proteome</keyword>
<feature type="transmembrane region" description="Helical" evidence="2">
    <location>
        <begin position="21"/>
        <end position="48"/>
    </location>
</feature>
<evidence type="ECO:0000313" key="4">
    <source>
        <dbReference type="Proteomes" id="UP000718821"/>
    </source>
</evidence>
<organism evidence="3 4">
    <name type="scientific">Bifidobacterium pullorum subsp. saeculare</name>
    <dbReference type="NCBI Taxonomy" id="78257"/>
    <lineage>
        <taxon>Bacteria</taxon>
        <taxon>Bacillati</taxon>
        <taxon>Actinomycetota</taxon>
        <taxon>Actinomycetes</taxon>
        <taxon>Bifidobacteriales</taxon>
        <taxon>Bifidobacteriaceae</taxon>
        <taxon>Bifidobacterium</taxon>
    </lineage>
</organism>
<name>A0A939B8A0_9BIFI</name>
<dbReference type="AlphaFoldDB" id="A0A939B8A0"/>
<proteinExistence type="predicted"/>
<dbReference type="Proteomes" id="UP000718821">
    <property type="component" value="Unassembled WGS sequence"/>
</dbReference>
<sequence length="154" mass="16041">MKHRDERPTLQAVIARARAKWAAKMAVGGTALAVAVGAVTFAIGALVIGAVAADVGISHGWFKSKQAEPETSQQQKTSQDQSTGGDSSKGAKKSQVDSYSDSWSDPEADNVINFDDLFDPSGSKDDGDGSSGTSVEQGEGDESSQGGDWTKAYK</sequence>
<evidence type="ECO:0000313" key="3">
    <source>
        <dbReference type="EMBL" id="MBM6699692.1"/>
    </source>
</evidence>
<feature type="compositionally biased region" description="Low complexity" evidence="1">
    <location>
        <begin position="71"/>
        <end position="83"/>
    </location>
</feature>
<reference evidence="3" key="2">
    <citation type="journal article" date="2021" name="Sci. Rep.">
        <title>The distribution of antibiotic resistance genes in chicken gut microbiota commensals.</title>
        <authorList>
            <person name="Juricova H."/>
            <person name="Matiasovicova J."/>
            <person name="Kubasova T."/>
            <person name="Cejkova D."/>
            <person name="Rychlik I."/>
        </authorList>
    </citation>
    <scope>NUCLEOTIDE SEQUENCE</scope>
    <source>
        <strain evidence="3">An836</strain>
    </source>
</reference>
<dbReference type="EMBL" id="JACLYU010000007">
    <property type="protein sequence ID" value="MBM6699692.1"/>
    <property type="molecule type" value="Genomic_DNA"/>
</dbReference>
<feature type="region of interest" description="Disordered" evidence="1">
    <location>
        <begin position="64"/>
        <end position="154"/>
    </location>
</feature>
<comment type="caution">
    <text evidence="3">The sequence shown here is derived from an EMBL/GenBank/DDBJ whole genome shotgun (WGS) entry which is preliminary data.</text>
</comment>
<keyword evidence="2" id="KW-0812">Transmembrane</keyword>
<evidence type="ECO:0000256" key="1">
    <source>
        <dbReference type="SAM" id="MobiDB-lite"/>
    </source>
</evidence>
<protein>
    <submittedName>
        <fullName evidence="3">Uncharacterized protein</fullName>
    </submittedName>
</protein>